<dbReference type="AlphaFoldDB" id="A0A8J5JUU3"/>
<protein>
    <submittedName>
        <fullName evidence="2">Ankyrin repeat and LEM domain-containing protein 2-like 1</fullName>
    </submittedName>
</protein>
<sequence>MAHFFPDDCNDAELNVSGLSKSSRSTMSELCQELEALRLNASLSPQRDTADPDIISASSKFLESCRPKEGKPVSGQNEVRKTEVEQEAAARQLSYIIKSVDVAAHRMAEIMGDLAKDLQSSTVANLSENRKDVKNIKTDNSIIKKLSFTEDGEDEEVIATTLIVKDGVDESQNLMIGVKNEVDYEKVGSYSRPDEENPEQDDDNDSFATAASSLEDIMVTPEEGVKVYINGLEASKLDADVLGAIGERDIDGAKYPHVFQWCHLISSYSEAQRNSWQSPYFSRVHHSSVTCSAPSKLSHPNTPTRSHTSWIPSSTPRVLFHRDNDHQDASPL</sequence>
<evidence type="ECO:0000313" key="3">
    <source>
        <dbReference type="Proteomes" id="UP000747542"/>
    </source>
</evidence>
<dbReference type="EMBL" id="JAHLQT010033114">
    <property type="protein sequence ID" value="KAG7159624.1"/>
    <property type="molecule type" value="Genomic_DNA"/>
</dbReference>
<feature type="region of interest" description="Disordered" evidence="1">
    <location>
        <begin position="292"/>
        <end position="332"/>
    </location>
</feature>
<feature type="compositionally biased region" description="Polar residues" evidence="1">
    <location>
        <begin position="292"/>
        <end position="316"/>
    </location>
</feature>
<proteinExistence type="predicted"/>
<organism evidence="2 3">
    <name type="scientific">Homarus americanus</name>
    <name type="common">American lobster</name>
    <dbReference type="NCBI Taxonomy" id="6706"/>
    <lineage>
        <taxon>Eukaryota</taxon>
        <taxon>Metazoa</taxon>
        <taxon>Ecdysozoa</taxon>
        <taxon>Arthropoda</taxon>
        <taxon>Crustacea</taxon>
        <taxon>Multicrustacea</taxon>
        <taxon>Malacostraca</taxon>
        <taxon>Eumalacostraca</taxon>
        <taxon>Eucarida</taxon>
        <taxon>Decapoda</taxon>
        <taxon>Pleocyemata</taxon>
        <taxon>Astacidea</taxon>
        <taxon>Nephropoidea</taxon>
        <taxon>Nephropidae</taxon>
        <taxon>Homarus</taxon>
    </lineage>
</organism>
<gene>
    <name evidence="2" type="primary">Ankle2-L1</name>
    <name evidence="2" type="ORF">Hamer_G004297</name>
</gene>
<comment type="caution">
    <text evidence="2">The sequence shown here is derived from an EMBL/GenBank/DDBJ whole genome shotgun (WGS) entry which is preliminary data.</text>
</comment>
<feature type="compositionally biased region" description="Basic and acidic residues" evidence="1">
    <location>
        <begin position="320"/>
        <end position="332"/>
    </location>
</feature>
<accession>A0A8J5JUU3</accession>
<reference evidence="2" key="1">
    <citation type="journal article" date="2021" name="Sci. Adv.">
        <title>The American lobster genome reveals insights on longevity, neural, and immune adaptations.</title>
        <authorList>
            <person name="Polinski J.M."/>
            <person name="Zimin A.V."/>
            <person name="Clark K.F."/>
            <person name="Kohn A.B."/>
            <person name="Sadowski N."/>
            <person name="Timp W."/>
            <person name="Ptitsyn A."/>
            <person name="Khanna P."/>
            <person name="Romanova D.Y."/>
            <person name="Williams P."/>
            <person name="Greenwood S.J."/>
            <person name="Moroz L.L."/>
            <person name="Walt D.R."/>
            <person name="Bodnar A.G."/>
        </authorList>
    </citation>
    <scope>NUCLEOTIDE SEQUENCE</scope>
    <source>
        <strain evidence="2">GMGI-L3</strain>
    </source>
</reference>
<keyword evidence="3" id="KW-1185">Reference proteome</keyword>
<evidence type="ECO:0000313" key="2">
    <source>
        <dbReference type="EMBL" id="KAG7159624.1"/>
    </source>
</evidence>
<name>A0A8J5JUU3_HOMAM</name>
<evidence type="ECO:0000256" key="1">
    <source>
        <dbReference type="SAM" id="MobiDB-lite"/>
    </source>
</evidence>
<dbReference type="Proteomes" id="UP000747542">
    <property type="component" value="Unassembled WGS sequence"/>
</dbReference>